<keyword evidence="5" id="KW-1185">Reference proteome</keyword>
<dbReference type="KEGG" id="cfj:CFIO01_13239"/>
<keyword evidence="2" id="KW-1133">Transmembrane helix</keyword>
<evidence type="ECO:0000256" key="2">
    <source>
        <dbReference type="SAM" id="Phobius"/>
    </source>
</evidence>
<keyword evidence="2" id="KW-0472">Membrane</keyword>
<dbReference type="OrthoDB" id="5597238at2759"/>
<dbReference type="EMBL" id="JARH01000522">
    <property type="protein sequence ID" value="EXF79705.1"/>
    <property type="molecule type" value="Genomic_DNA"/>
</dbReference>
<comment type="caution">
    <text evidence="4">The sequence shown here is derived from an EMBL/GenBank/DDBJ whole genome shotgun (WGS) entry which is preliminary data.</text>
</comment>
<keyword evidence="2" id="KW-0812">Transmembrane</keyword>
<proteinExistence type="predicted"/>
<sequence>MRFTSIIVTGAFAVLAAAQSTTTTSASAASSAQAVIEKCLSGCPATDVNCQAKCISVPNPNEDQVNKTTACVAKCDQGDGSAAATDRYAACTQKCIAENYWSSGASVATAGSGSGSSGSATAATATGSAAATGSASGTATRASGSSAASGTEAASSSSSTANAAAPALVGSASFGVIGLIGAALLI</sequence>
<evidence type="ECO:0000313" key="5">
    <source>
        <dbReference type="Proteomes" id="UP000020467"/>
    </source>
</evidence>
<feature type="transmembrane region" description="Helical" evidence="2">
    <location>
        <begin position="163"/>
        <end position="185"/>
    </location>
</feature>
<name>A0A010QSR5_9PEZI</name>
<evidence type="ECO:0000256" key="1">
    <source>
        <dbReference type="SAM" id="MobiDB-lite"/>
    </source>
</evidence>
<dbReference type="Proteomes" id="UP000020467">
    <property type="component" value="Unassembled WGS sequence"/>
</dbReference>
<evidence type="ECO:0000313" key="4">
    <source>
        <dbReference type="EMBL" id="EXF79705.1"/>
    </source>
</evidence>
<evidence type="ECO:0000256" key="3">
    <source>
        <dbReference type="SAM" id="SignalP"/>
    </source>
</evidence>
<keyword evidence="3" id="KW-0732">Signal</keyword>
<dbReference type="eggNOG" id="ENOG502SFMK">
    <property type="taxonomic scope" value="Eukaryota"/>
</dbReference>
<dbReference type="AlphaFoldDB" id="A0A010QSR5"/>
<feature type="chain" id="PRO_5001455625" evidence="3">
    <location>
        <begin position="19"/>
        <end position="186"/>
    </location>
</feature>
<reference evidence="4 5" key="1">
    <citation type="submission" date="2014-02" db="EMBL/GenBank/DDBJ databases">
        <title>The genome sequence of Colletotrichum fioriniae PJ7.</title>
        <authorList>
            <person name="Baroncelli R."/>
            <person name="Thon M.R."/>
        </authorList>
    </citation>
    <scope>NUCLEOTIDE SEQUENCE [LARGE SCALE GENOMIC DNA]</scope>
    <source>
        <strain evidence="4 5">PJ7</strain>
    </source>
</reference>
<feature type="region of interest" description="Disordered" evidence="1">
    <location>
        <begin position="131"/>
        <end position="153"/>
    </location>
</feature>
<dbReference type="HOGENOM" id="CLU_096545_0_0_1"/>
<organism evidence="4 5">
    <name type="scientific">Colletotrichum fioriniae PJ7</name>
    <dbReference type="NCBI Taxonomy" id="1445577"/>
    <lineage>
        <taxon>Eukaryota</taxon>
        <taxon>Fungi</taxon>
        <taxon>Dikarya</taxon>
        <taxon>Ascomycota</taxon>
        <taxon>Pezizomycotina</taxon>
        <taxon>Sordariomycetes</taxon>
        <taxon>Hypocreomycetidae</taxon>
        <taxon>Glomerellales</taxon>
        <taxon>Glomerellaceae</taxon>
        <taxon>Colletotrichum</taxon>
        <taxon>Colletotrichum acutatum species complex</taxon>
    </lineage>
</organism>
<gene>
    <name evidence="4" type="ORF">CFIO01_13239</name>
</gene>
<feature type="signal peptide" evidence="3">
    <location>
        <begin position="1"/>
        <end position="18"/>
    </location>
</feature>
<protein>
    <submittedName>
        <fullName evidence="4">Uncharacterized protein</fullName>
    </submittedName>
</protein>
<accession>A0A010QSR5</accession>